<name>A0ABT6AEJ5_9ACTN</name>
<comment type="caution">
    <text evidence="1">The sequence shown here is derived from an EMBL/GenBank/DDBJ whole genome shotgun (WGS) entry which is preliminary data.</text>
</comment>
<dbReference type="EMBL" id="JARJBB010000038">
    <property type="protein sequence ID" value="MDF3303054.1"/>
    <property type="molecule type" value="Genomic_DNA"/>
</dbReference>
<evidence type="ECO:0000313" key="1">
    <source>
        <dbReference type="EMBL" id="MDF3303054.1"/>
    </source>
</evidence>
<dbReference type="Proteomes" id="UP001221150">
    <property type="component" value="Unassembled WGS sequence"/>
</dbReference>
<proteinExistence type="predicted"/>
<gene>
    <name evidence="1" type="ORF">P3H78_31470</name>
</gene>
<sequence>MSVTRWCVRTHSGRTMTTLWPDRSYAPVNVYDNGWLVRVKYRVRTGHCRACLGAGCGRPEVEPSYDGPYSRVPQELITRGRMLMPGWQADPAEPVGVPAAYAPAPQPTSV</sequence>
<protein>
    <submittedName>
        <fullName evidence="1">Uncharacterized protein</fullName>
    </submittedName>
</protein>
<dbReference type="RefSeq" id="WP_276112600.1">
    <property type="nucleotide sequence ID" value="NZ_JARJBB010000038.1"/>
</dbReference>
<reference evidence="1 2" key="1">
    <citation type="submission" date="2023-03" db="EMBL/GenBank/DDBJ databases">
        <title>Draft genome sequence of Streptomyces sp. K1PA1 isolated from peat swamp forest in Thailand.</title>
        <authorList>
            <person name="Klaysubun C."/>
            <person name="Duangmal K."/>
        </authorList>
    </citation>
    <scope>NUCLEOTIDE SEQUENCE [LARGE SCALE GENOMIC DNA]</scope>
    <source>
        <strain evidence="1 2">K1PA1</strain>
    </source>
</reference>
<evidence type="ECO:0000313" key="2">
    <source>
        <dbReference type="Proteomes" id="UP001221150"/>
    </source>
</evidence>
<accession>A0ABT6AEJ5</accession>
<organism evidence="1 2">
    <name type="scientific">Streptomyces tropicalis</name>
    <dbReference type="NCBI Taxonomy" id="3034234"/>
    <lineage>
        <taxon>Bacteria</taxon>
        <taxon>Bacillati</taxon>
        <taxon>Actinomycetota</taxon>
        <taxon>Actinomycetes</taxon>
        <taxon>Kitasatosporales</taxon>
        <taxon>Streptomycetaceae</taxon>
        <taxon>Streptomyces</taxon>
    </lineage>
</organism>
<keyword evidence="2" id="KW-1185">Reference proteome</keyword>